<evidence type="ECO:0000259" key="2">
    <source>
        <dbReference type="PROSITE" id="PS50914"/>
    </source>
</evidence>
<dbReference type="EMBL" id="CP001614">
    <property type="protein sequence ID" value="ACR12517.1"/>
    <property type="molecule type" value="Genomic_DNA"/>
</dbReference>
<dbReference type="Gene3D" id="3.40.1520.20">
    <property type="match status" value="1"/>
</dbReference>
<dbReference type="Proteomes" id="UP000009080">
    <property type="component" value="Chromosome"/>
</dbReference>
<dbReference type="InterPro" id="IPR007055">
    <property type="entry name" value="BON_dom"/>
</dbReference>
<dbReference type="PANTHER" id="PTHR34606">
    <property type="entry name" value="BON DOMAIN-CONTAINING PROTEIN"/>
    <property type="match status" value="1"/>
</dbReference>
<dbReference type="GeneID" id="58410980"/>
<dbReference type="PANTHER" id="PTHR34606:SF4">
    <property type="entry name" value="OUTER MEMBRANE LIPOPROTEIN DOLP"/>
    <property type="match status" value="1"/>
</dbReference>
<dbReference type="eggNOG" id="COG2823">
    <property type="taxonomic scope" value="Bacteria"/>
</dbReference>
<keyword evidence="1" id="KW-0732">Signal</keyword>
<keyword evidence="4" id="KW-1185">Reference proteome</keyword>
<dbReference type="KEGG" id="ttu:TERTU_3668"/>
<dbReference type="Pfam" id="PF04972">
    <property type="entry name" value="BON"/>
    <property type="match status" value="2"/>
</dbReference>
<evidence type="ECO:0000313" key="4">
    <source>
        <dbReference type="Proteomes" id="UP000009080"/>
    </source>
</evidence>
<proteinExistence type="predicted"/>
<dbReference type="OrthoDB" id="9783990at2"/>
<sequence length="191" mass="21047">MRYLFVCGFLLSACLLTSGCVTIVDATTSGPIHTDPGKRSLGDKWDDGQISTIVAVNIRKASDELASAHINVHTFNQVVLLTGEVPSKAAYEQAGKTARAVSRVRQVYNELQVRQDSGFFARTGDNFLEMKIGTKLIANRDIDSSRVKVIVEDQTVYLMGMMTMVQAERITDVVSRTSGVRKVVRAIEYVE</sequence>
<dbReference type="STRING" id="377629.TERTU_3668"/>
<feature type="domain" description="BON" evidence="2">
    <location>
        <begin position="46"/>
        <end position="115"/>
    </location>
</feature>
<feature type="signal peptide" evidence="1">
    <location>
        <begin position="1"/>
        <end position="26"/>
    </location>
</feature>
<dbReference type="HOGENOM" id="CLU_083606_3_1_6"/>
<dbReference type="PROSITE" id="PS51257">
    <property type="entry name" value="PROKAR_LIPOPROTEIN"/>
    <property type="match status" value="1"/>
</dbReference>
<accession>C5BS54</accession>
<gene>
    <name evidence="3" type="ordered locus">TERTU_3668</name>
</gene>
<feature type="domain" description="BON" evidence="2">
    <location>
        <begin position="124"/>
        <end position="191"/>
    </location>
</feature>
<dbReference type="AlphaFoldDB" id="C5BS54"/>
<dbReference type="RefSeq" id="WP_015818629.1">
    <property type="nucleotide sequence ID" value="NC_012997.1"/>
</dbReference>
<organism evidence="3 4">
    <name type="scientific">Teredinibacter turnerae (strain ATCC 39867 / T7901)</name>
    <dbReference type="NCBI Taxonomy" id="377629"/>
    <lineage>
        <taxon>Bacteria</taxon>
        <taxon>Pseudomonadati</taxon>
        <taxon>Pseudomonadota</taxon>
        <taxon>Gammaproteobacteria</taxon>
        <taxon>Cellvibrionales</taxon>
        <taxon>Cellvibrionaceae</taxon>
        <taxon>Teredinibacter</taxon>
    </lineage>
</organism>
<dbReference type="InterPro" id="IPR051686">
    <property type="entry name" value="Lipoprotein_DolP"/>
</dbReference>
<name>C5BS54_TERTT</name>
<protein>
    <submittedName>
        <fullName evidence="3">Phospholipid-binding domain protein</fullName>
    </submittedName>
</protein>
<evidence type="ECO:0000256" key="1">
    <source>
        <dbReference type="SAM" id="SignalP"/>
    </source>
</evidence>
<feature type="chain" id="PRO_5002948891" evidence="1">
    <location>
        <begin position="27"/>
        <end position="191"/>
    </location>
</feature>
<evidence type="ECO:0000313" key="3">
    <source>
        <dbReference type="EMBL" id="ACR12517.1"/>
    </source>
</evidence>
<reference evidence="3 4" key="1">
    <citation type="journal article" date="2009" name="PLoS ONE">
        <title>The complete genome of Teredinibacter turnerae T7901: an intracellular endosymbiont of marine wood-boring bivalves (shipworms).</title>
        <authorList>
            <person name="Yang J.C."/>
            <person name="Madupu R."/>
            <person name="Durkin A.S."/>
            <person name="Ekborg N.A."/>
            <person name="Pedamallu C.S."/>
            <person name="Hostetler J.B."/>
            <person name="Radune D."/>
            <person name="Toms B.S."/>
            <person name="Henrissat B."/>
            <person name="Coutinho P.M."/>
            <person name="Schwarz S."/>
            <person name="Field L."/>
            <person name="Trindade-Silva A.E."/>
            <person name="Soares C.A.G."/>
            <person name="Elshahawi S."/>
            <person name="Hanora A."/>
            <person name="Schmidt E.W."/>
            <person name="Haygood M.G."/>
            <person name="Posfai J."/>
            <person name="Benner J."/>
            <person name="Madinger C."/>
            <person name="Nove J."/>
            <person name="Anton B."/>
            <person name="Chaudhary K."/>
            <person name="Foster J."/>
            <person name="Holman A."/>
            <person name="Kumar S."/>
            <person name="Lessard P.A."/>
            <person name="Luyten Y.A."/>
            <person name="Slatko B."/>
            <person name="Wood N."/>
            <person name="Wu B."/>
            <person name="Teplitski M."/>
            <person name="Mougous J.D."/>
            <person name="Ward N."/>
            <person name="Eisen J.A."/>
            <person name="Badger J.H."/>
            <person name="Distel D.L."/>
        </authorList>
    </citation>
    <scope>NUCLEOTIDE SEQUENCE [LARGE SCALE GENOMIC DNA]</scope>
    <source>
        <strain evidence="4">ATCC 39867 / T7901</strain>
    </source>
</reference>
<dbReference type="PROSITE" id="PS50914">
    <property type="entry name" value="BON"/>
    <property type="match status" value="2"/>
</dbReference>